<evidence type="ECO:0000313" key="1">
    <source>
        <dbReference type="EMBL" id="MBL4938088.1"/>
    </source>
</evidence>
<name>A0ABS1TFG0_9CLOT</name>
<evidence type="ECO:0000313" key="2">
    <source>
        <dbReference type="Proteomes" id="UP000632377"/>
    </source>
</evidence>
<comment type="caution">
    <text evidence="1">The sequence shown here is derived from an EMBL/GenBank/DDBJ whole genome shotgun (WGS) entry which is preliminary data.</text>
</comment>
<gene>
    <name evidence="1" type="ORF">JK636_20455</name>
</gene>
<accession>A0ABS1TFG0</accession>
<dbReference type="RefSeq" id="WP_202750819.1">
    <property type="nucleotide sequence ID" value="NZ_JAESWC010000018.1"/>
</dbReference>
<organism evidence="1 2">
    <name type="scientific">Clostridium rhizosphaerae</name>
    <dbReference type="NCBI Taxonomy" id="2803861"/>
    <lineage>
        <taxon>Bacteria</taxon>
        <taxon>Bacillati</taxon>
        <taxon>Bacillota</taxon>
        <taxon>Clostridia</taxon>
        <taxon>Eubacteriales</taxon>
        <taxon>Clostridiaceae</taxon>
        <taxon>Clostridium</taxon>
    </lineage>
</organism>
<sequence>MISSSLKGIAMNTKELRKLVMFFKVQGISPTVKELCTTNIYIDAYNHKIAS</sequence>
<dbReference type="EMBL" id="JAESWC010000018">
    <property type="protein sequence ID" value="MBL4938088.1"/>
    <property type="molecule type" value="Genomic_DNA"/>
</dbReference>
<proteinExistence type="predicted"/>
<dbReference type="Proteomes" id="UP000632377">
    <property type="component" value="Unassembled WGS sequence"/>
</dbReference>
<protein>
    <submittedName>
        <fullName evidence="1">Uncharacterized protein</fullName>
    </submittedName>
</protein>
<reference evidence="1 2" key="1">
    <citation type="submission" date="2021-01" db="EMBL/GenBank/DDBJ databases">
        <title>Genome public.</title>
        <authorList>
            <person name="Liu C."/>
            <person name="Sun Q."/>
        </authorList>
    </citation>
    <scope>NUCLEOTIDE SEQUENCE [LARGE SCALE GENOMIC DNA]</scope>
    <source>
        <strain evidence="1 2">YIM B02515</strain>
    </source>
</reference>
<keyword evidence="2" id="KW-1185">Reference proteome</keyword>